<evidence type="ECO:0000313" key="2">
    <source>
        <dbReference type="EMBL" id="CAL1403488.1"/>
    </source>
</evidence>
<keyword evidence="3" id="KW-1185">Reference proteome</keyword>
<feature type="region of interest" description="Disordered" evidence="1">
    <location>
        <begin position="46"/>
        <end position="66"/>
    </location>
</feature>
<name>A0AAV2FYL0_9ROSI</name>
<accession>A0AAV2FYL0</accession>
<feature type="compositionally biased region" description="Pro residues" evidence="1">
    <location>
        <begin position="46"/>
        <end position="64"/>
    </location>
</feature>
<proteinExistence type="predicted"/>
<gene>
    <name evidence="2" type="ORF">LTRI10_LOCUS43421</name>
</gene>
<evidence type="ECO:0000313" key="3">
    <source>
        <dbReference type="Proteomes" id="UP001497516"/>
    </source>
</evidence>
<reference evidence="2 3" key="1">
    <citation type="submission" date="2024-04" db="EMBL/GenBank/DDBJ databases">
        <authorList>
            <person name="Fracassetti M."/>
        </authorList>
    </citation>
    <scope>NUCLEOTIDE SEQUENCE [LARGE SCALE GENOMIC DNA]</scope>
</reference>
<evidence type="ECO:0000256" key="1">
    <source>
        <dbReference type="SAM" id="MobiDB-lite"/>
    </source>
</evidence>
<dbReference type="AlphaFoldDB" id="A0AAV2FYL0"/>
<dbReference type="EMBL" id="OZ034820">
    <property type="protein sequence ID" value="CAL1403488.1"/>
    <property type="molecule type" value="Genomic_DNA"/>
</dbReference>
<protein>
    <submittedName>
        <fullName evidence="2">Uncharacterized protein</fullName>
    </submittedName>
</protein>
<dbReference type="Proteomes" id="UP001497516">
    <property type="component" value="Chromosome 7"/>
</dbReference>
<sequence>MIKAVKKLKKFWPRKKRKKKASTYQHDPSYYHLNSTCHCCYSYSNPPPPPPPPPPPQPSAPPLPAWLETSPLMQQQNVPQFSYQTHTSCFTSEEITVEASRSCPTENTLPSSSYQQYMDPQPVYGVPANVALAQQTSSTKLERKSAGGFFTSVAKFGANLFGCFLPCFRIQEVHMR</sequence>
<organism evidence="2 3">
    <name type="scientific">Linum trigynum</name>
    <dbReference type="NCBI Taxonomy" id="586398"/>
    <lineage>
        <taxon>Eukaryota</taxon>
        <taxon>Viridiplantae</taxon>
        <taxon>Streptophyta</taxon>
        <taxon>Embryophyta</taxon>
        <taxon>Tracheophyta</taxon>
        <taxon>Spermatophyta</taxon>
        <taxon>Magnoliopsida</taxon>
        <taxon>eudicotyledons</taxon>
        <taxon>Gunneridae</taxon>
        <taxon>Pentapetalae</taxon>
        <taxon>rosids</taxon>
        <taxon>fabids</taxon>
        <taxon>Malpighiales</taxon>
        <taxon>Linaceae</taxon>
        <taxon>Linum</taxon>
    </lineage>
</organism>